<dbReference type="InterPro" id="IPR027417">
    <property type="entry name" value="P-loop_NTPase"/>
</dbReference>
<comment type="caution">
    <text evidence="1">The sequence shown here is derived from an EMBL/GenBank/DDBJ whole genome shotgun (WGS) entry which is preliminary data.</text>
</comment>
<evidence type="ECO:0000313" key="1">
    <source>
        <dbReference type="EMBL" id="OGH85617.1"/>
    </source>
</evidence>
<sequence length="733" mass="84716">MNKLKIELQNCYGIKKLNHEFDFSNCKTFVIYAPNGVMKTSFAKTLKNIAKDEKPCDQIDDTLTAVYNFFIDEDNNQIEPEEICVIEPYNKKTLDSEDKILTLLADEQTKKEYLEIFNEIESLKKSTLAGLKKISGSSNYESEIIEAFSNIEKKNIFEIFDTILNDIEISKDSFEFKYNDVFDKGGKVKKFLAENFELLKQYIEKYNDLISKSGFFAKGVDHIFGTTEAKILGKSLEGDEYFTAGHKLVLKSHGDVSAKNKLSEIINEEIAKVFGDKDLKDIFEKIDNLLDANKELQAFKKVIEKDNSILLRLSDYDVFRREVWFSFLKQIEVGLKSLVELYNQKKVDLENIIQKAKDGQSHWESAIKEFENRFVNNPFTLEIQNKADAVLNEKTPAIDFKFQGKDIERSNLIENILSQGEKRAFYILNVIFEIKSRQLQNKKTLFIIDDIADSFDYKNKYAIVEYLNDLSKEDNFCSIILTHNFDFFRTLQSRILQNNKWEYSFIAEKLKDEIKLIKAGNRNVTDPFTNWKAGVNSNEKHLIACIPFVRNLIEFKEGQNDNYKTLTHILHKKLQDGNIKATVDITINDLQVPFSSVLSSVAFTFADTSKKIIDVIEEQIADIKGSENSDSIVLEDKIILAIGIRLKAEEYMWSKITNQDLINGSQTGRLFQRYKDEFKQDQAHDEYIKILESVNIMTPENIHLNSFMYEPILDMGIDELKSLHDKACNLTSN</sequence>
<dbReference type="Gene3D" id="3.40.50.300">
    <property type="entry name" value="P-loop containing nucleotide triphosphate hydrolases"/>
    <property type="match status" value="1"/>
</dbReference>
<protein>
    <recommendedName>
        <fullName evidence="3">Protein CR006 P-loop domain-containing protein</fullName>
    </recommendedName>
</protein>
<dbReference type="CDD" id="cd00267">
    <property type="entry name" value="ABC_ATPase"/>
    <property type="match status" value="1"/>
</dbReference>
<dbReference type="Proteomes" id="UP000178349">
    <property type="component" value="Unassembled WGS sequence"/>
</dbReference>
<gene>
    <name evidence="1" type="ORF">A2493_02010</name>
</gene>
<evidence type="ECO:0000313" key="2">
    <source>
        <dbReference type="Proteomes" id="UP000178349"/>
    </source>
</evidence>
<dbReference type="SUPFAM" id="SSF52540">
    <property type="entry name" value="P-loop containing nucleoside triphosphate hydrolases"/>
    <property type="match status" value="1"/>
</dbReference>
<name>A0A1F6NNP6_9BACT</name>
<accession>A0A1F6NNP6</accession>
<proteinExistence type="predicted"/>
<organism evidence="1 2">
    <name type="scientific">Candidatus Magasanikbacteria bacterium RIFOXYC12_FULL_33_11</name>
    <dbReference type="NCBI Taxonomy" id="1798701"/>
    <lineage>
        <taxon>Bacteria</taxon>
        <taxon>Candidatus Magasanikiibacteriota</taxon>
    </lineage>
</organism>
<evidence type="ECO:0008006" key="3">
    <source>
        <dbReference type="Google" id="ProtNLM"/>
    </source>
</evidence>
<dbReference type="AlphaFoldDB" id="A0A1F6NNP6"/>
<dbReference type="EMBL" id="MFQW01000040">
    <property type="protein sequence ID" value="OGH85617.1"/>
    <property type="molecule type" value="Genomic_DNA"/>
</dbReference>
<reference evidence="1 2" key="1">
    <citation type="journal article" date="2016" name="Nat. Commun.">
        <title>Thousands of microbial genomes shed light on interconnected biogeochemical processes in an aquifer system.</title>
        <authorList>
            <person name="Anantharaman K."/>
            <person name="Brown C.T."/>
            <person name="Hug L.A."/>
            <person name="Sharon I."/>
            <person name="Castelle C.J."/>
            <person name="Probst A.J."/>
            <person name="Thomas B.C."/>
            <person name="Singh A."/>
            <person name="Wilkins M.J."/>
            <person name="Karaoz U."/>
            <person name="Brodie E.L."/>
            <person name="Williams K.H."/>
            <person name="Hubbard S.S."/>
            <person name="Banfield J.F."/>
        </authorList>
    </citation>
    <scope>NUCLEOTIDE SEQUENCE [LARGE SCALE GENOMIC DNA]</scope>
</reference>